<evidence type="ECO:0000256" key="4">
    <source>
        <dbReference type="ARBA" id="ARBA00022679"/>
    </source>
</evidence>
<evidence type="ECO:0000313" key="11">
    <source>
        <dbReference type="EMBL" id="TLX42846.1"/>
    </source>
</evidence>
<keyword evidence="7" id="KW-0067">ATP-binding</keyword>
<dbReference type="GO" id="GO:0005524">
    <property type="term" value="F:ATP binding"/>
    <property type="evidence" value="ECO:0007669"/>
    <property type="project" value="UniProtKB-KW"/>
</dbReference>
<dbReference type="InterPro" id="IPR036890">
    <property type="entry name" value="HATPase_C_sf"/>
</dbReference>
<protein>
    <recommendedName>
        <fullName evidence="2">histidine kinase</fullName>
        <ecNumber evidence="2">2.7.13.3</ecNumber>
    </recommendedName>
</protein>
<gene>
    <name evidence="11" type="ORF">FBQ73_09245</name>
</gene>
<dbReference type="EMBL" id="VAUP01000022">
    <property type="protein sequence ID" value="TLX42846.1"/>
    <property type="molecule type" value="Genomic_DNA"/>
</dbReference>
<dbReference type="Gene3D" id="3.30.565.10">
    <property type="entry name" value="Histidine kinase-like ATPase, C-terminal domain"/>
    <property type="match status" value="1"/>
</dbReference>
<dbReference type="Gene3D" id="1.10.287.130">
    <property type="match status" value="1"/>
</dbReference>
<evidence type="ECO:0000256" key="8">
    <source>
        <dbReference type="ARBA" id="ARBA00023012"/>
    </source>
</evidence>
<keyword evidence="9" id="KW-0812">Transmembrane</keyword>
<dbReference type="GO" id="GO:0000155">
    <property type="term" value="F:phosphorelay sensor kinase activity"/>
    <property type="evidence" value="ECO:0007669"/>
    <property type="project" value="InterPro"/>
</dbReference>
<accession>A0A6C1KRU8</accession>
<comment type="caution">
    <text evidence="11">The sequence shown here is derived from an EMBL/GenBank/DDBJ whole genome shotgun (WGS) entry which is preliminary data.</text>
</comment>
<dbReference type="Pfam" id="PF02518">
    <property type="entry name" value="HATPase_c"/>
    <property type="match status" value="1"/>
</dbReference>
<dbReference type="InterPro" id="IPR005467">
    <property type="entry name" value="His_kinase_dom"/>
</dbReference>
<dbReference type="CDD" id="cd00082">
    <property type="entry name" value="HisKA"/>
    <property type="match status" value="1"/>
</dbReference>
<dbReference type="InterPro" id="IPR004358">
    <property type="entry name" value="Sig_transdc_His_kin-like_C"/>
</dbReference>
<feature type="domain" description="Histidine kinase" evidence="10">
    <location>
        <begin position="310"/>
        <end position="524"/>
    </location>
</feature>
<dbReference type="RefSeq" id="WP_138399206.1">
    <property type="nucleotide sequence ID" value="NZ_JBAFVI010000002.1"/>
</dbReference>
<keyword evidence="8" id="KW-0902">Two-component regulatory system</keyword>
<comment type="catalytic activity">
    <reaction evidence="1">
        <text>ATP + protein L-histidine = ADP + protein N-phospho-L-histidine.</text>
        <dbReference type="EC" id="2.7.13.3"/>
    </reaction>
</comment>
<dbReference type="PANTHER" id="PTHR43065">
    <property type="entry name" value="SENSOR HISTIDINE KINASE"/>
    <property type="match status" value="1"/>
</dbReference>
<dbReference type="Pfam" id="PF00512">
    <property type="entry name" value="HisKA"/>
    <property type="match status" value="1"/>
</dbReference>
<evidence type="ECO:0000256" key="3">
    <source>
        <dbReference type="ARBA" id="ARBA00022553"/>
    </source>
</evidence>
<dbReference type="SMART" id="SM00388">
    <property type="entry name" value="HisKA"/>
    <property type="match status" value="1"/>
</dbReference>
<evidence type="ECO:0000256" key="7">
    <source>
        <dbReference type="ARBA" id="ARBA00022840"/>
    </source>
</evidence>
<dbReference type="OrthoDB" id="226486at2"/>
<evidence type="ECO:0000256" key="6">
    <source>
        <dbReference type="ARBA" id="ARBA00022777"/>
    </source>
</evidence>
<keyword evidence="9" id="KW-0472">Membrane</keyword>
<dbReference type="GeneID" id="95773634"/>
<evidence type="ECO:0000256" key="9">
    <source>
        <dbReference type="SAM" id="Phobius"/>
    </source>
</evidence>
<dbReference type="AlphaFoldDB" id="A0A6C1KRU8"/>
<dbReference type="SMART" id="SM00387">
    <property type="entry name" value="HATPase_c"/>
    <property type="match status" value="1"/>
</dbReference>
<dbReference type="InterPro" id="IPR036097">
    <property type="entry name" value="HisK_dim/P_sf"/>
</dbReference>
<evidence type="ECO:0000256" key="2">
    <source>
        <dbReference type="ARBA" id="ARBA00012438"/>
    </source>
</evidence>
<dbReference type="SUPFAM" id="SSF47384">
    <property type="entry name" value="Homodimeric domain of signal transducing histidine kinase"/>
    <property type="match status" value="1"/>
</dbReference>
<feature type="transmembrane region" description="Helical" evidence="9">
    <location>
        <begin position="242"/>
        <end position="266"/>
    </location>
</feature>
<dbReference type="InterPro" id="IPR003594">
    <property type="entry name" value="HATPase_dom"/>
</dbReference>
<evidence type="ECO:0000256" key="5">
    <source>
        <dbReference type="ARBA" id="ARBA00022741"/>
    </source>
</evidence>
<organism evidence="11 12">
    <name type="scientific">Xanthobacter autotrophicus</name>
    <dbReference type="NCBI Taxonomy" id="280"/>
    <lineage>
        <taxon>Bacteria</taxon>
        <taxon>Pseudomonadati</taxon>
        <taxon>Pseudomonadota</taxon>
        <taxon>Alphaproteobacteria</taxon>
        <taxon>Hyphomicrobiales</taxon>
        <taxon>Xanthobacteraceae</taxon>
        <taxon>Xanthobacter</taxon>
    </lineage>
</organism>
<reference evidence="11 12" key="1">
    <citation type="submission" date="2019-05" db="EMBL/GenBank/DDBJ databases">
        <authorList>
            <person name="Zhou X."/>
        </authorList>
    </citation>
    <scope>NUCLEOTIDE SEQUENCE [LARGE SCALE GENOMIC DNA]</scope>
    <source>
        <strain evidence="11 12">DSM 432</strain>
    </source>
</reference>
<dbReference type="PANTHER" id="PTHR43065:SF46">
    <property type="entry name" value="C4-DICARBOXYLATE TRANSPORT SENSOR PROTEIN DCTB"/>
    <property type="match status" value="1"/>
</dbReference>
<sequence>MSRRVFAFRSIAVLALVWVGAVGGFALLSIRTATQQAGEELNAAGSALHRIVSQRVAQHDAHLTSLAALVQSADPPPREAVRQVALAIMRFYPRIVSVRIVAPDVGGAGGSGEIIVAAPSEALATPLPAFTAGVFAQAPGEARAYADPAVPGRYFLGKRAGAPGRPLAMIVEIDPALLVEGEERPEATRLRLELGGQSLVDRAAAVPQESAALETLRFMRAIDSQTQPLKLSLDRSLALAQVVPMGSVLLFAVLSLIGLLALRYTLKQRRDAARSRAAAREAQERSLLLERETRLAHASRVNALGELASGIAHELTQPLTALLSQSQAALRLAAPGGDAQRLDEALRANVREAKRAGEMLQRMRDYISNRPSARLPCDINAVVGDAAALSGADLAQRGIRLELDLERLLPQAVVDPIELEQVLHNLIRNAVDSLDRTAQAEKKIVIRTGTSAGQVVIRVSDTGPGLAPAVLPRLFEPFFTTKADGMGLGLSLCATLVERAGGSIRADAGATTGAAFVIVLPAAMPRMEAAQ</sequence>
<dbReference type="Proteomes" id="UP000305131">
    <property type="component" value="Unassembled WGS sequence"/>
</dbReference>
<name>A0A6C1KRU8_XANAU</name>
<dbReference type="EC" id="2.7.13.3" evidence="2"/>
<keyword evidence="9" id="KW-1133">Transmembrane helix</keyword>
<keyword evidence="3" id="KW-0597">Phosphoprotein</keyword>
<evidence type="ECO:0000259" key="10">
    <source>
        <dbReference type="PROSITE" id="PS50109"/>
    </source>
</evidence>
<evidence type="ECO:0000313" key="12">
    <source>
        <dbReference type="Proteomes" id="UP000305131"/>
    </source>
</evidence>
<dbReference type="SUPFAM" id="SSF55874">
    <property type="entry name" value="ATPase domain of HSP90 chaperone/DNA topoisomerase II/histidine kinase"/>
    <property type="match status" value="1"/>
</dbReference>
<keyword evidence="4" id="KW-0808">Transferase</keyword>
<keyword evidence="5" id="KW-0547">Nucleotide-binding</keyword>
<keyword evidence="6" id="KW-0418">Kinase</keyword>
<evidence type="ECO:0000256" key="1">
    <source>
        <dbReference type="ARBA" id="ARBA00000085"/>
    </source>
</evidence>
<dbReference type="PRINTS" id="PR00344">
    <property type="entry name" value="BCTRLSENSOR"/>
</dbReference>
<dbReference type="InterPro" id="IPR003661">
    <property type="entry name" value="HisK_dim/P_dom"/>
</dbReference>
<dbReference type="PROSITE" id="PS50109">
    <property type="entry name" value="HIS_KIN"/>
    <property type="match status" value="1"/>
</dbReference>
<proteinExistence type="predicted"/>